<comment type="subcellular location">
    <subcellularLocation>
        <location evidence="11">Cytoplasm</location>
    </subcellularLocation>
</comment>
<evidence type="ECO:0000256" key="11">
    <source>
        <dbReference type="HAMAP-Rule" id="MF_01497"/>
    </source>
</evidence>
<name>A0A1C3JQF5_9GAMM</name>
<keyword evidence="9 11" id="KW-0460">Magnesium</keyword>
<keyword evidence="8 11" id="KW-0067">ATP-binding</keyword>
<keyword evidence="7 11" id="KW-0418">Kinase</keyword>
<comment type="function">
    <text evidence="11">A protein kinase that phosphorylates Ser and Thr residues. Probably acts to suppress the effects of stress linked to accumulation of reactive oxygen species. Probably involved in the extracytoplasmic stress response.</text>
</comment>
<evidence type="ECO:0000256" key="4">
    <source>
        <dbReference type="ARBA" id="ARBA00022679"/>
    </source>
</evidence>
<dbReference type="HAMAP" id="MF_01497">
    <property type="entry name" value="SrkA_kinase"/>
    <property type="match status" value="1"/>
</dbReference>
<evidence type="ECO:0000313" key="14">
    <source>
        <dbReference type="EMBL" id="SBT19650.1"/>
    </source>
</evidence>
<dbReference type="Pfam" id="PF01636">
    <property type="entry name" value="APH"/>
    <property type="match status" value="1"/>
</dbReference>
<evidence type="ECO:0000256" key="5">
    <source>
        <dbReference type="ARBA" id="ARBA00022723"/>
    </source>
</evidence>
<evidence type="ECO:0000313" key="16">
    <source>
        <dbReference type="Proteomes" id="UP000092871"/>
    </source>
</evidence>
<dbReference type="GO" id="GO:0005737">
    <property type="term" value="C:cytoplasm"/>
    <property type="evidence" value="ECO:0007669"/>
    <property type="project" value="UniProtKB-SubCell"/>
</dbReference>
<comment type="cofactor">
    <cofactor evidence="11">
        <name>Mg(2+)</name>
        <dbReference type="ChEBI" id="CHEBI:18420"/>
    </cofactor>
</comment>
<evidence type="ECO:0000256" key="8">
    <source>
        <dbReference type="ARBA" id="ARBA00022840"/>
    </source>
</evidence>
<evidence type="ECO:0000256" key="7">
    <source>
        <dbReference type="ARBA" id="ARBA00022777"/>
    </source>
</evidence>
<gene>
    <name evidence="13" type="primary">thrB_2</name>
    <name evidence="11" type="synonym">srkA</name>
    <name evidence="14" type="synonym">thrB_1</name>
    <name evidence="13" type="ORF">MGA5115_01569</name>
    <name evidence="14" type="ORF">MGA5116_00223</name>
</gene>
<evidence type="ECO:0000313" key="13">
    <source>
        <dbReference type="EMBL" id="SBT17458.1"/>
    </source>
</evidence>
<dbReference type="GO" id="GO:0004674">
    <property type="term" value="F:protein serine/threonine kinase activity"/>
    <property type="evidence" value="ECO:0007669"/>
    <property type="project" value="UniProtKB-UniRule"/>
</dbReference>
<evidence type="ECO:0000256" key="10">
    <source>
        <dbReference type="ARBA" id="ARBA00023016"/>
    </source>
</evidence>
<dbReference type="PANTHER" id="PTHR39573:SF1">
    <property type="entry name" value="STRESS RESPONSE KINASE A"/>
    <property type="match status" value="1"/>
</dbReference>
<dbReference type="GO" id="GO:0005524">
    <property type="term" value="F:ATP binding"/>
    <property type="evidence" value="ECO:0007669"/>
    <property type="project" value="UniProtKB-UniRule"/>
</dbReference>
<feature type="active site" description="Proton acceptor" evidence="11">
    <location>
        <position position="204"/>
    </location>
</feature>
<comment type="catalytic activity">
    <reaction evidence="11">
        <text>L-threonyl-[protein] + ATP = O-phospho-L-threonyl-[protein] + ADP + H(+)</text>
        <dbReference type="Rhea" id="RHEA:46608"/>
        <dbReference type="Rhea" id="RHEA-COMP:11060"/>
        <dbReference type="Rhea" id="RHEA-COMP:11605"/>
        <dbReference type="ChEBI" id="CHEBI:15378"/>
        <dbReference type="ChEBI" id="CHEBI:30013"/>
        <dbReference type="ChEBI" id="CHEBI:30616"/>
        <dbReference type="ChEBI" id="CHEBI:61977"/>
        <dbReference type="ChEBI" id="CHEBI:456216"/>
        <dbReference type="EC" id="2.7.11.1"/>
    </reaction>
</comment>
<proteinExistence type="inferred from homology"/>
<evidence type="ECO:0000313" key="15">
    <source>
        <dbReference type="Proteomes" id="UP000092840"/>
    </source>
</evidence>
<dbReference type="EMBL" id="FLRA01000011">
    <property type="protein sequence ID" value="SBT17458.1"/>
    <property type="molecule type" value="Genomic_DNA"/>
</dbReference>
<dbReference type="InterPro" id="IPR032882">
    <property type="entry name" value="SrkA/RdoA"/>
</dbReference>
<dbReference type="InterPro" id="IPR011009">
    <property type="entry name" value="Kinase-like_dom_sf"/>
</dbReference>
<feature type="site" description="ATP" evidence="11">
    <location>
        <position position="37"/>
    </location>
</feature>
<dbReference type="OrthoDB" id="5392197at2"/>
<accession>A0A1C3JQF5</accession>
<evidence type="ECO:0000256" key="6">
    <source>
        <dbReference type="ARBA" id="ARBA00022741"/>
    </source>
</evidence>
<dbReference type="GO" id="GO:0000287">
    <property type="term" value="F:magnesium ion binding"/>
    <property type="evidence" value="ECO:0007669"/>
    <property type="project" value="UniProtKB-UniRule"/>
</dbReference>
<comment type="similarity">
    <text evidence="11">Belongs to the SrkA/RdoA protein kinase family.</text>
</comment>
<keyword evidence="2 11" id="KW-0723">Serine/threonine-protein kinase</keyword>
<evidence type="ECO:0000256" key="9">
    <source>
        <dbReference type="ARBA" id="ARBA00022842"/>
    </source>
</evidence>
<feature type="active site" evidence="11">
    <location>
        <position position="221"/>
    </location>
</feature>
<dbReference type="InterPro" id="IPR002575">
    <property type="entry name" value="Aminoglycoside_PTrfase"/>
</dbReference>
<comment type="catalytic activity">
    <reaction evidence="11">
        <text>L-seryl-[protein] + ATP = O-phospho-L-seryl-[protein] + ADP + H(+)</text>
        <dbReference type="Rhea" id="RHEA:17989"/>
        <dbReference type="Rhea" id="RHEA-COMP:9863"/>
        <dbReference type="Rhea" id="RHEA-COMP:11604"/>
        <dbReference type="ChEBI" id="CHEBI:15378"/>
        <dbReference type="ChEBI" id="CHEBI:29999"/>
        <dbReference type="ChEBI" id="CHEBI:30616"/>
        <dbReference type="ChEBI" id="CHEBI:83421"/>
        <dbReference type="ChEBI" id="CHEBI:456216"/>
        <dbReference type="EC" id="2.7.11.1"/>
    </reaction>
</comment>
<reference evidence="13 16" key="2">
    <citation type="submission" date="2016-06" db="EMBL/GenBank/DDBJ databases">
        <authorList>
            <person name="Kjaerup R.B."/>
            <person name="Dalgaard T.S."/>
            <person name="Juul-Madsen H.R."/>
        </authorList>
    </citation>
    <scope>NUCLEOTIDE SEQUENCE [LARGE SCALE GENOMIC DNA]</scope>
    <source>
        <strain evidence="13 16">CECT 5115</strain>
    </source>
</reference>
<dbReference type="NCBIfam" id="NF008738">
    <property type="entry name" value="PRK11768.1"/>
    <property type="match status" value="1"/>
</dbReference>
<evidence type="ECO:0000259" key="12">
    <source>
        <dbReference type="Pfam" id="PF01636"/>
    </source>
</evidence>
<dbReference type="EC" id="2.7.11.1" evidence="11"/>
<dbReference type="Gene3D" id="1.10.510.10">
    <property type="entry name" value="Transferase(Phosphotransferase) domain 1"/>
    <property type="match status" value="1"/>
</dbReference>
<dbReference type="Proteomes" id="UP000092840">
    <property type="component" value="Unassembled WGS sequence"/>
</dbReference>
<dbReference type="RefSeq" id="WP_067034441.1">
    <property type="nucleotide sequence ID" value="NZ_FLRA01000011.1"/>
</dbReference>
<evidence type="ECO:0000256" key="1">
    <source>
        <dbReference type="ARBA" id="ARBA00022490"/>
    </source>
</evidence>
<dbReference type="EMBL" id="FLRB01000002">
    <property type="protein sequence ID" value="SBT19650.1"/>
    <property type="molecule type" value="Genomic_DNA"/>
</dbReference>
<keyword evidence="6 11" id="KW-0547">Nucleotide-binding</keyword>
<feature type="binding site" evidence="11">
    <location>
        <position position="221"/>
    </location>
    <ligand>
        <name>Mg(2+)</name>
        <dbReference type="ChEBI" id="CHEBI:18420"/>
    </ligand>
</feature>
<keyword evidence="10 11" id="KW-0346">Stress response</keyword>
<evidence type="ECO:0000256" key="3">
    <source>
        <dbReference type="ARBA" id="ARBA00022553"/>
    </source>
</evidence>
<protein>
    <recommendedName>
        <fullName evidence="11">Stress response kinase A</fullName>
        <ecNumber evidence="11">2.7.11.1</ecNumber>
    </recommendedName>
    <alternativeName>
        <fullName evidence="11">Serine/threonine-protein kinase SrkA</fullName>
    </alternativeName>
</protein>
<comment type="subunit">
    <text evidence="11">Monomer.</text>
</comment>
<dbReference type="PANTHER" id="PTHR39573">
    <property type="entry name" value="STRESS RESPONSE KINASE A"/>
    <property type="match status" value="1"/>
</dbReference>
<dbReference type="SUPFAM" id="SSF56112">
    <property type="entry name" value="Protein kinase-like (PK-like)"/>
    <property type="match status" value="1"/>
</dbReference>
<keyword evidence="15" id="KW-1185">Reference proteome</keyword>
<sequence>MATSSDHPYSALTPDTIMDAVESKGLYCDYRLYPLNSYENRVYQVGIEDSTPLIAKFYRPQRWSKAQIQVEHDALHALEEEDIAVAAPIILDNESLFEHNGFYFSLTPKIIGDSPEAGDLDQLFQIGELIGSMHAASADWTTDAKPFIDSLERVKQAKRKVEACPFVPKSMRDGYEKVVVSLGKKMETMLKTHSTARIRFIHGDCHRSNIINDQGRLTLVDFDDCKMGYAVQDLWLHITDASAKQTQLSELIEGYESFCSFDAQELDLIDVMMAERHISYTAWIAERWNDPAFPAIFPHFIGEDFWRQHLHDLNDIVAHWGKWR</sequence>
<feature type="domain" description="Aminoglycoside phosphotransferase" evidence="12">
    <location>
        <begin position="36"/>
        <end position="256"/>
    </location>
</feature>
<dbReference type="AlphaFoldDB" id="A0A1C3JQF5"/>
<keyword evidence="4 11" id="KW-0808">Transferase</keyword>
<keyword evidence="5 11" id="KW-0479">Metal-binding</keyword>
<evidence type="ECO:0000256" key="2">
    <source>
        <dbReference type="ARBA" id="ARBA00022527"/>
    </source>
</evidence>
<organism evidence="13 16">
    <name type="scientific">Marinomonas gallaica</name>
    <dbReference type="NCBI Taxonomy" id="1806667"/>
    <lineage>
        <taxon>Bacteria</taxon>
        <taxon>Pseudomonadati</taxon>
        <taxon>Pseudomonadota</taxon>
        <taxon>Gammaproteobacteria</taxon>
        <taxon>Oceanospirillales</taxon>
        <taxon>Oceanospirillaceae</taxon>
        <taxon>Marinomonas</taxon>
    </lineage>
</organism>
<keyword evidence="3 11" id="KW-0597">Phosphoprotein</keyword>
<dbReference type="Proteomes" id="UP000092871">
    <property type="component" value="Unassembled WGS sequence"/>
</dbReference>
<reference evidence="14 15" key="1">
    <citation type="submission" date="2016-06" db="EMBL/GenBank/DDBJ databases">
        <authorList>
            <person name="Rodrigo-Torres L."/>
            <person name="Arahal D.R."/>
        </authorList>
    </citation>
    <scope>NUCLEOTIDE SEQUENCE [LARGE SCALE GENOMIC DNA]</scope>
    <source>
        <strain evidence="14 15">CECT 5116</strain>
    </source>
</reference>
<dbReference type="Gene3D" id="3.30.200.70">
    <property type="match status" value="1"/>
</dbReference>
<feature type="binding site" evidence="11">
    <location>
        <position position="209"/>
    </location>
    <ligand>
        <name>Mg(2+)</name>
        <dbReference type="ChEBI" id="CHEBI:18420"/>
    </ligand>
</feature>
<keyword evidence="1 11" id="KW-0963">Cytoplasm</keyword>
<dbReference type="Gene3D" id="1.20.1270.170">
    <property type="match status" value="1"/>
</dbReference>